<organism evidence="1 2">
    <name type="scientific">Dreissena polymorpha</name>
    <name type="common">Zebra mussel</name>
    <name type="synonym">Mytilus polymorpha</name>
    <dbReference type="NCBI Taxonomy" id="45954"/>
    <lineage>
        <taxon>Eukaryota</taxon>
        <taxon>Metazoa</taxon>
        <taxon>Spiralia</taxon>
        <taxon>Lophotrochozoa</taxon>
        <taxon>Mollusca</taxon>
        <taxon>Bivalvia</taxon>
        <taxon>Autobranchia</taxon>
        <taxon>Heteroconchia</taxon>
        <taxon>Euheterodonta</taxon>
        <taxon>Imparidentia</taxon>
        <taxon>Neoheterodontei</taxon>
        <taxon>Myida</taxon>
        <taxon>Dreissenoidea</taxon>
        <taxon>Dreissenidae</taxon>
        <taxon>Dreissena</taxon>
    </lineage>
</organism>
<dbReference type="EMBL" id="JAIWYP010000001">
    <property type="protein sequence ID" value="KAH3884974.1"/>
    <property type="molecule type" value="Genomic_DNA"/>
</dbReference>
<dbReference type="Proteomes" id="UP000828390">
    <property type="component" value="Unassembled WGS sequence"/>
</dbReference>
<name>A0A9D4N0C9_DREPO</name>
<keyword evidence="2" id="KW-1185">Reference proteome</keyword>
<accession>A0A9D4N0C9</accession>
<reference evidence="1" key="1">
    <citation type="journal article" date="2019" name="bioRxiv">
        <title>The Genome of the Zebra Mussel, Dreissena polymorpha: A Resource for Invasive Species Research.</title>
        <authorList>
            <person name="McCartney M.A."/>
            <person name="Auch B."/>
            <person name="Kono T."/>
            <person name="Mallez S."/>
            <person name="Zhang Y."/>
            <person name="Obille A."/>
            <person name="Becker A."/>
            <person name="Abrahante J.E."/>
            <person name="Garbe J."/>
            <person name="Badalamenti J.P."/>
            <person name="Herman A."/>
            <person name="Mangelson H."/>
            <person name="Liachko I."/>
            <person name="Sullivan S."/>
            <person name="Sone E.D."/>
            <person name="Koren S."/>
            <person name="Silverstein K.A.T."/>
            <person name="Beckman K.B."/>
            <person name="Gohl D.M."/>
        </authorList>
    </citation>
    <scope>NUCLEOTIDE SEQUENCE</scope>
    <source>
        <strain evidence="1">Duluth1</strain>
        <tissue evidence="1">Whole animal</tissue>
    </source>
</reference>
<protein>
    <submittedName>
        <fullName evidence="1">Uncharacterized protein</fullName>
    </submittedName>
</protein>
<gene>
    <name evidence="1" type="ORF">DPMN_008960</name>
</gene>
<comment type="caution">
    <text evidence="1">The sequence shown here is derived from an EMBL/GenBank/DDBJ whole genome shotgun (WGS) entry which is preliminary data.</text>
</comment>
<dbReference type="AlphaFoldDB" id="A0A9D4N0C9"/>
<sequence>MSVKYSEQQDICGGLTAPQQQVIVTYLVLNFGYNTVSALSAKDVALFIVRNSGLLSVCSNDTNCGPELYNYALKSI</sequence>
<evidence type="ECO:0000313" key="1">
    <source>
        <dbReference type="EMBL" id="KAH3884974.1"/>
    </source>
</evidence>
<evidence type="ECO:0000313" key="2">
    <source>
        <dbReference type="Proteomes" id="UP000828390"/>
    </source>
</evidence>
<proteinExistence type="predicted"/>
<reference evidence="1" key="2">
    <citation type="submission" date="2020-11" db="EMBL/GenBank/DDBJ databases">
        <authorList>
            <person name="McCartney M.A."/>
            <person name="Auch B."/>
            <person name="Kono T."/>
            <person name="Mallez S."/>
            <person name="Becker A."/>
            <person name="Gohl D.M."/>
            <person name="Silverstein K.A.T."/>
            <person name="Koren S."/>
            <person name="Bechman K.B."/>
            <person name="Herman A."/>
            <person name="Abrahante J.E."/>
            <person name="Garbe J."/>
        </authorList>
    </citation>
    <scope>NUCLEOTIDE SEQUENCE</scope>
    <source>
        <strain evidence="1">Duluth1</strain>
        <tissue evidence="1">Whole animal</tissue>
    </source>
</reference>